<dbReference type="AlphaFoldDB" id="A0A0C4E0W6"/>
<gene>
    <name evidence="5" type="ORF">MAPG_06004</name>
</gene>
<feature type="region of interest" description="Disordered" evidence="3">
    <location>
        <begin position="834"/>
        <end position="877"/>
    </location>
</feature>
<dbReference type="SUPFAM" id="SSF52540">
    <property type="entry name" value="P-loop containing nucleoside triphosphate hydrolases"/>
    <property type="match status" value="1"/>
</dbReference>
<protein>
    <recommendedName>
        <fullName evidence="4">Nephrocystin 3-like N-terminal domain-containing protein</fullName>
    </recommendedName>
</protein>
<reference evidence="7" key="1">
    <citation type="submission" date="2010-05" db="EMBL/GenBank/DDBJ databases">
        <title>The genome sequence of Magnaporthe poae strain ATCC 64411.</title>
        <authorList>
            <person name="Ma L.-J."/>
            <person name="Dead R."/>
            <person name="Young S."/>
            <person name="Zeng Q."/>
            <person name="Koehrsen M."/>
            <person name="Alvarado L."/>
            <person name="Berlin A."/>
            <person name="Chapman S.B."/>
            <person name="Chen Z."/>
            <person name="Freedman E."/>
            <person name="Gellesch M."/>
            <person name="Goldberg J."/>
            <person name="Griggs A."/>
            <person name="Gujja S."/>
            <person name="Heilman E.R."/>
            <person name="Heiman D."/>
            <person name="Hepburn T."/>
            <person name="Howarth C."/>
            <person name="Jen D."/>
            <person name="Larson L."/>
            <person name="Mehta T."/>
            <person name="Neiman D."/>
            <person name="Pearson M."/>
            <person name="Roberts A."/>
            <person name="Saif S."/>
            <person name="Shea T."/>
            <person name="Shenoy N."/>
            <person name="Sisk P."/>
            <person name="Stolte C."/>
            <person name="Sykes S."/>
            <person name="Walk T."/>
            <person name="White J."/>
            <person name="Yandava C."/>
            <person name="Haas B."/>
            <person name="Nusbaum C."/>
            <person name="Birren B."/>
        </authorList>
    </citation>
    <scope>NUCLEOTIDE SEQUENCE [LARGE SCALE GENOMIC DNA]</scope>
    <source>
        <strain evidence="7">ATCC 64411 / 73-15</strain>
    </source>
</reference>
<dbReference type="Pfam" id="PF24883">
    <property type="entry name" value="NPHP3_N"/>
    <property type="match status" value="1"/>
</dbReference>
<reference evidence="5" key="2">
    <citation type="submission" date="2010-05" db="EMBL/GenBank/DDBJ databases">
        <title>The Genome Sequence of Magnaporthe poae strain ATCC 64411.</title>
        <authorList>
            <consortium name="The Broad Institute Genome Sequencing Platform"/>
            <consortium name="Broad Institute Genome Sequencing Center for Infectious Disease"/>
            <person name="Ma L.-J."/>
            <person name="Dead R."/>
            <person name="Young S."/>
            <person name="Zeng Q."/>
            <person name="Koehrsen M."/>
            <person name="Alvarado L."/>
            <person name="Berlin A."/>
            <person name="Chapman S.B."/>
            <person name="Chen Z."/>
            <person name="Freedman E."/>
            <person name="Gellesch M."/>
            <person name="Goldberg J."/>
            <person name="Griggs A."/>
            <person name="Gujja S."/>
            <person name="Heilman E.R."/>
            <person name="Heiman D."/>
            <person name="Hepburn T."/>
            <person name="Howarth C."/>
            <person name="Jen D."/>
            <person name="Larson L."/>
            <person name="Mehta T."/>
            <person name="Neiman D."/>
            <person name="Pearson M."/>
            <person name="Roberts A."/>
            <person name="Saif S."/>
            <person name="Shea T."/>
            <person name="Shenoy N."/>
            <person name="Sisk P."/>
            <person name="Stolte C."/>
            <person name="Sykes S."/>
            <person name="Walk T."/>
            <person name="White J."/>
            <person name="Yandava C."/>
            <person name="Haas B."/>
            <person name="Nusbaum C."/>
            <person name="Birren B."/>
        </authorList>
    </citation>
    <scope>NUCLEOTIDE SEQUENCE</scope>
    <source>
        <strain evidence="5">ATCC 64411</strain>
    </source>
</reference>
<dbReference type="Gene3D" id="3.40.50.300">
    <property type="entry name" value="P-loop containing nucleotide triphosphate hydrolases"/>
    <property type="match status" value="1"/>
</dbReference>
<feature type="domain" description="Nephrocystin 3-like N-terminal" evidence="4">
    <location>
        <begin position="196"/>
        <end position="378"/>
    </location>
</feature>
<reference evidence="6" key="4">
    <citation type="journal article" date="2015" name="G3 (Bethesda)">
        <title>Genome sequences of three phytopathogenic species of the Magnaporthaceae family of fungi.</title>
        <authorList>
            <person name="Okagaki L.H."/>
            <person name="Nunes C.C."/>
            <person name="Sailsbery J."/>
            <person name="Clay B."/>
            <person name="Brown D."/>
            <person name="John T."/>
            <person name="Oh Y."/>
            <person name="Young N."/>
            <person name="Fitzgerald M."/>
            <person name="Haas B.J."/>
            <person name="Zeng Q."/>
            <person name="Young S."/>
            <person name="Adiconis X."/>
            <person name="Fan L."/>
            <person name="Levin J.Z."/>
            <person name="Mitchell T.K."/>
            <person name="Okubara P.A."/>
            <person name="Farman M.L."/>
            <person name="Kohn L.M."/>
            <person name="Birren B."/>
            <person name="Ma L.-J."/>
            <person name="Dean R.A."/>
        </authorList>
    </citation>
    <scope>NUCLEOTIDE SEQUENCE</scope>
    <source>
        <strain evidence="6">ATCC 64411 / 73-15</strain>
    </source>
</reference>
<dbReference type="InterPro" id="IPR002110">
    <property type="entry name" value="Ankyrin_rpt"/>
</dbReference>
<dbReference type="PROSITE" id="PS50088">
    <property type="entry name" value="ANK_REPEAT"/>
    <property type="match status" value="2"/>
</dbReference>
<sequence length="985" mass="107654">MGGLVVKKALIIAHERRHIYGAIADATVGVIFLATPHRGSGIAAPAELAAKILRAAQFGTGTNAKLVSNLRQNAEILWDISCQFVDRASTLHIRTFYETEPLGFMSSLIVEKHSAVLHHPNEVAVPMLSKNHRTICQFSHAGCQNYALVRSALQDLRSRAASKRTAPKIGDESTIKLFHKSTYEEYKARVKPPIEDTCAWFLQESQYVAWLESPSSSLLRITADPGCGKTTLAAFLVDSIPQNLSTRGIEFTTVTYFFFDGNIAAQGDGAALLLALIHQLLKAEPALAPLAAERLAPNDAQLGWSLHDLCEIFRAIVLSGGPERKHGGGRIVCVVDALDECEAASMAKAIRFLVAIIFDDNNNSTDQGGWLKLVVTTRPSQPIDDLFRTLPSRRHHHQIQLADHAVQTTRDIATFIRARCAHLQTLTLCSDAVRRAVERRLAERSDHTFLWIHLALDLLEGNTDATPESFESALGSVPDRLEMLYDRILQRSAAQHPNTLLRVLSVIVASRRALTLDEIDVALAVRPDDTSVAQVRRRCQFDIARRLYAVCGPFIRIANGVVSFIHQTAAEFLVRSPDIPRSLVDTDNSGGRRTYRYKGCLDSVGVNRCLAEICVAYLMLAAADAASDGPPSPGLQAAGDVMDMDGDEGTEDEKKFEQSSGRGAGGLFDYAAKHWGTHCRLANVSASSSSTLASPSAVFSGHEHDALFAKAITLCDTSTSTFRAWFQLYWDSISATPRFPDGLTPLMLASHIGLLGVMRALLHLSDGEAPNQYRLPLTSAAARATWPRTVSRRHLRDADSEGWTALHWAVWNGHGTGQGSLVDDAVIALLLQQQRHDDSDDDDGNEDGDRSRDNKGHYCHNDNKPDQGQSNYSLAKRTKPTRIRVPVLDLQDRRGLTALHWAAADDQQGAMRLLLEAGAAVDVFDVEGMTPLSLAVENEFLGGIDLLLEYGADVNAATSTDASEGRSQDMDIGEHGEEEEEEAGE</sequence>
<evidence type="ECO:0000313" key="5">
    <source>
        <dbReference type="EMBL" id="KLU86998.1"/>
    </source>
</evidence>
<dbReference type="PROSITE" id="PS50297">
    <property type="entry name" value="ANK_REP_REGION"/>
    <property type="match status" value="2"/>
</dbReference>
<dbReference type="SUPFAM" id="SSF48403">
    <property type="entry name" value="Ankyrin repeat"/>
    <property type="match status" value="1"/>
</dbReference>
<dbReference type="STRING" id="644358.A0A0C4E0W6"/>
<dbReference type="Pfam" id="PF12796">
    <property type="entry name" value="Ank_2"/>
    <property type="match status" value="1"/>
</dbReference>
<name>A0A0C4E0W6_MAGP6</name>
<dbReference type="VEuPathDB" id="FungiDB:MAPG_06004"/>
<feature type="repeat" description="ANK" evidence="2">
    <location>
        <begin position="927"/>
        <end position="959"/>
    </location>
</feature>
<dbReference type="InterPro" id="IPR056884">
    <property type="entry name" value="NPHP3-like_N"/>
</dbReference>
<reference evidence="6" key="5">
    <citation type="submission" date="2015-06" db="UniProtKB">
        <authorList>
            <consortium name="EnsemblFungi"/>
        </authorList>
    </citation>
    <scope>IDENTIFICATION</scope>
    <source>
        <strain evidence="6">ATCC 64411</strain>
    </source>
</reference>
<keyword evidence="2" id="KW-0040">ANK repeat</keyword>
<dbReference type="EMBL" id="ADBL01001438">
    <property type="status" value="NOT_ANNOTATED_CDS"/>
    <property type="molecule type" value="Genomic_DNA"/>
</dbReference>
<dbReference type="EnsemblFungi" id="MAPG_06004T0">
    <property type="protein sequence ID" value="MAPG_06004T0"/>
    <property type="gene ID" value="MAPG_06004"/>
</dbReference>
<dbReference type="PANTHER" id="PTHR10039">
    <property type="entry name" value="AMELOGENIN"/>
    <property type="match status" value="1"/>
</dbReference>
<reference evidence="5" key="3">
    <citation type="submission" date="2011-03" db="EMBL/GenBank/DDBJ databases">
        <title>Annotation of Magnaporthe poae ATCC 64411.</title>
        <authorList>
            <person name="Ma L.-J."/>
            <person name="Dead R."/>
            <person name="Young S.K."/>
            <person name="Zeng Q."/>
            <person name="Gargeya S."/>
            <person name="Fitzgerald M."/>
            <person name="Haas B."/>
            <person name="Abouelleil A."/>
            <person name="Alvarado L."/>
            <person name="Arachchi H.M."/>
            <person name="Berlin A."/>
            <person name="Brown A."/>
            <person name="Chapman S.B."/>
            <person name="Chen Z."/>
            <person name="Dunbar C."/>
            <person name="Freedman E."/>
            <person name="Gearin G."/>
            <person name="Gellesch M."/>
            <person name="Goldberg J."/>
            <person name="Griggs A."/>
            <person name="Gujja S."/>
            <person name="Heiman D."/>
            <person name="Howarth C."/>
            <person name="Larson L."/>
            <person name="Lui A."/>
            <person name="MacDonald P.J.P."/>
            <person name="Mehta T."/>
            <person name="Montmayeur A."/>
            <person name="Murphy C."/>
            <person name="Neiman D."/>
            <person name="Pearson M."/>
            <person name="Priest M."/>
            <person name="Roberts A."/>
            <person name="Saif S."/>
            <person name="Shea T."/>
            <person name="Shenoy N."/>
            <person name="Sisk P."/>
            <person name="Stolte C."/>
            <person name="Sykes S."/>
            <person name="Yandava C."/>
            <person name="Wortman J."/>
            <person name="Nusbaum C."/>
            <person name="Birren B."/>
        </authorList>
    </citation>
    <scope>NUCLEOTIDE SEQUENCE</scope>
    <source>
        <strain evidence="5">ATCC 64411</strain>
    </source>
</reference>
<feature type="compositionally biased region" description="Acidic residues" evidence="3">
    <location>
        <begin position="642"/>
        <end position="651"/>
    </location>
</feature>
<evidence type="ECO:0000259" key="4">
    <source>
        <dbReference type="Pfam" id="PF24883"/>
    </source>
</evidence>
<dbReference type="InterPro" id="IPR036770">
    <property type="entry name" value="Ankyrin_rpt-contain_sf"/>
</dbReference>
<evidence type="ECO:0000256" key="1">
    <source>
        <dbReference type="ARBA" id="ARBA00022737"/>
    </source>
</evidence>
<feature type="repeat" description="ANK" evidence="2">
    <location>
        <begin position="894"/>
        <end position="926"/>
    </location>
</feature>
<feature type="region of interest" description="Disordered" evidence="3">
    <location>
        <begin position="627"/>
        <end position="661"/>
    </location>
</feature>
<organism evidence="6 7">
    <name type="scientific">Magnaporthiopsis poae (strain ATCC 64411 / 73-15)</name>
    <name type="common">Kentucky bluegrass fungus</name>
    <name type="synonym">Magnaporthe poae</name>
    <dbReference type="NCBI Taxonomy" id="644358"/>
    <lineage>
        <taxon>Eukaryota</taxon>
        <taxon>Fungi</taxon>
        <taxon>Dikarya</taxon>
        <taxon>Ascomycota</taxon>
        <taxon>Pezizomycotina</taxon>
        <taxon>Sordariomycetes</taxon>
        <taxon>Sordariomycetidae</taxon>
        <taxon>Magnaporthales</taxon>
        <taxon>Magnaporthaceae</taxon>
        <taxon>Magnaporthiopsis</taxon>
    </lineage>
</organism>
<dbReference type="Proteomes" id="UP000011715">
    <property type="component" value="Unassembled WGS sequence"/>
</dbReference>
<dbReference type="EMBL" id="GL876970">
    <property type="protein sequence ID" value="KLU86998.1"/>
    <property type="molecule type" value="Genomic_DNA"/>
</dbReference>
<keyword evidence="1" id="KW-0677">Repeat</keyword>
<feature type="compositionally biased region" description="Basic and acidic residues" evidence="3">
    <location>
        <begin position="847"/>
        <end position="865"/>
    </location>
</feature>
<feature type="compositionally biased region" description="Basic and acidic residues" evidence="3">
    <location>
        <begin position="963"/>
        <end position="975"/>
    </location>
</feature>
<evidence type="ECO:0000256" key="2">
    <source>
        <dbReference type="PROSITE-ProRule" id="PRU00023"/>
    </source>
</evidence>
<keyword evidence="7" id="KW-1185">Reference proteome</keyword>
<evidence type="ECO:0000313" key="7">
    <source>
        <dbReference type="Proteomes" id="UP000011715"/>
    </source>
</evidence>
<proteinExistence type="predicted"/>
<dbReference type="Pfam" id="PF00023">
    <property type="entry name" value="Ank"/>
    <property type="match status" value="1"/>
</dbReference>
<evidence type="ECO:0000313" key="6">
    <source>
        <dbReference type="EnsemblFungi" id="MAPG_06004T0"/>
    </source>
</evidence>
<dbReference type="OrthoDB" id="194358at2759"/>
<dbReference type="Gene3D" id="1.25.40.20">
    <property type="entry name" value="Ankyrin repeat-containing domain"/>
    <property type="match status" value="2"/>
</dbReference>
<feature type="compositionally biased region" description="Acidic residues" evidence="3">
    <location>
        <begin position="976"/>
        <end position="985"/>
    </location>
</feature>
<evidence type="ECO:0000256" key="3">
    <source>
        <dbReference type="SAM" id="MobiDB-lite"/>
    </source>
</evidence>
<dbReference type="InterPro" id="IPR027417">
    <property type="entry name" value="P-loop_NTPase"/>
</dbReference>
<dbReference type="SMART" id="SM00248">
    <property type="entry name" value="ANK"/>
    <property type="match status" value="4"/>
</dbReference>
<feature type="region of interest" description="Disordered" evidence="3">
    <location>
        <begin position="958"/>
        <end position="985"/>
    </location>
</feature>
<accession>A0A0C4E0W6</accession>
<dbReference type="eggNOG" id="KOG0504">
    <property type="taxonomic scope" value="Eukaryota"/>
</dbReference>